<evidence type="ECO:0000313" key="2">
    <source>
        <dbReference type="Proteomes" id="UP000005239"/>
    </source>
</evidence>
<reference evidence="2" key="1">
    <citation type="journal article" date="2008" name="Nat. Genet.">
        <title>The Pristionchus pacificus genome provides a unique perspective on nematode lifestyle and parasitism.</title>
        <authorList>
            <person name="Dieterich C."/>
            <person name="Clifton S.W."/>
            <person name="Schuster L.N."/>
            <person name="Chinwalla A."/>
            <person name="Delehaunty K."/>
            <person name="Dinkelacker I."/>
            <person name="Fulton L."/>
            <person name="Fulton R."/>
            <person name="Godfrey J."/>
            <person name="Minx P."/>
            <person name="Mitreva M."/>
            <person name="Roeseler W."/>
            <person name="Tian H."/>
            <person name="Witte H."/>
            <person name="Yang S.P."/>
            <person name="Wilson R.K."/>
            <person name="Sommer R.J."/>
        </authorList>
    </citation>
    <scope>NUCLEOTIDE SEQUENCE [LARGE SCALE GENOMIC DNA]</scope>
    <source>
        <strain evidence="2">PS312</strain>
    </source>
</reference>
<dbReference type="AlphaFoldDB" id="A0A8R1V5F8"/>
<evidence type="ECO:0000313" key="1">
    <source>
        <dbReference type="EnsemblMetazoa" id="PPA47200.1"/>
    </source>
</evidence>
<accession>A0A8R1V5F8</accession>
<sequence>MYPRQGILQPQNIDASDELIEIAARYRTEIMADLAAQYRCTIGTEGGASRIGALMCVCCKSSGAE</sequence>
<dbReference type="Proteomes" id="UP000005239">
    <property type="component" value="Unassembled WGS sequence"/>
</dbReference>
<keyword evidence="2" id="KW-1185">Reference proteome</keyword>
<gene>
    <name evidence="1" type="primary">WBGene00305073</name>
</gene>
<protein>
    <submittedName>
        <fullName evidence="1">Uncharacterized protein</fullName>
    </submittedName>
</protein>
<dbReference type="EnsemblMetazoa" id="PPA47200.1">
    <property type="protein sequence ID" value="PPA47200.1"/>
    <property type="gene ID" value="WBGene00305073"/>
</dbReference>
<name>A0A8R1V5F8_PRIPA</name>
<organism evidence="1 2">
    <name type="scientific">Pristionchus pacificus</name>
    <name type="common">Parasitic nematode worm</name>
    <dbReference type="NCBI Taxonomy" id="54126"/>
    <lineage>
        <taxon>Eukaryota</taxon>
        <taxon>Metazoa</taxon>
        <taxon>Ecdysozoa</taxon>
        <taxon>Nematoda</taxon>
        <taxon>Chromadorea</taxon>
        <taxon>Rhabditida</taxon>
        <taxon>Rhabditina</taxon>
        <taxon>Diplogasteromorpha</taxon>
        <taxon>Diplogasteroidea</taxon>
        <taxon>Neodiplogasteridae</taxon>
        <taxon>Pristionchus</taxon>
    </lineage>
</organism>
<proteinExistence type="predicted"/>
<reference evidence="1" key="2">
    <citation type="submission" date="2022-06" db="UniProtKB">
        <authorList>
            <consortium name="EnsemblMetazoa"/>
        </authorList>
    </citation>
    <scope>IDENTIFICATION</scope>
    <source>
        <strain evidence="1">PS312</strain>
    </source>
</reference>